<dbReference type="AlphaFoldDB" id="A0A0L1J7X9"/>
<keyword evidence="2 4" id="KW-0560">Oxidoreductase</keyword>
<dbReference type="Proteomes" id="UP000037505">
    <property type="component" value="Unassembled WGS sequence"/>
</dbReference>
<dbReference type="InterPro" id="IPR036291">
    <property type="entry name" value="NAD(P)-bd_dom_sf"/>
</dbReference>
<dbReference type="Gene3D" id="3.40.50.720">
    <property type="entry name" value="NAD(P)-binding Rossmann-like Domain"/>
    <property type="match status" value="2"/>
</dbReference>
<keyword evidence="3" id="KW-0520">NAD</keyword>
<dbReference type="PANTHER" id="PTHR43761:SF1">
    <property type="entry name" value="D-ISOMER SPECIFIC 2-HYDROXYACID DEHYDROGENASE CATALYTIC DOMAIN-CONTAINING PROTEIN-RELATED"/>
    <property type="match status" value="1"/>
</dbReference>
<dbReference type="RefSeq" id="XP_015408834.1">
    <property type="nucleotide sequence ID" value="XM_015548661.1"/>
</dbReference>
<proteinExistence type="inferred from homology"/>
<evidence type="ECO:0000256" key="1">
    <source>
        <dbReference type="ARBA" id="ARBA00005854"/>
    </source>
</evidence>
<gene>
    <name evidence="7" type="ORF">ANOM_003404</name>
</gene>
<dbReference type="Pfam" id="PF00389">
    <property type="entry name" value="2-Hacid_dh"/>
    <property type="match status" value="1"/>
</dbReference>
<feature type="domain" description="D-isomer specific 2-hydroxyacid dehydrogenase catalytic" evidence="5">
    <location>
        <begin position="30"/>
        <end position="328"/>
    </location>
</feature>
<dbReference type="InterPro" id="IPR050418">
    <property type="entry name" value="D-iso_2-hydroxyacid_DH_PdxB"/>
</dbReference>
<dbReference type="STRING" id="1509407.A0A0L1J7X9"/>
<dbReference type="OrthoDB" id="298012at2759"/>
<dbReference type="SUPFAM" id="SSF52283">
    <property type="entry name" value="Formate/glycerate dehydrogenase catalytic domain-like"/>
    <property type="match status" value="1"/>
</dbReference>
<sequence>MATDNDSHHIVAIEAVHCPIPSFDLAQPYSLDVYSWTNEADIASRVKDATIILTTTIRLSAETLSSQITPKLRLIVIMASGTDCVDKPAAKARGITVCYCPGTNVDSVSEHAIGLYFATRRKIVNLNNITTAVPEDTTRDTEWKMNGSIHRRLRTADGKAPLLCRDETVGIIGYGSLGKRIEALARGLGMSVIVAERKGDPPRPGRLSFEDTLGKSTVLILCLPRSPETVNLISVEELRMMPAQAVLINVARGGIVDEDALFHALKEGSISGAAVDVYANEPIGRGDSPLLNPDAADLNLVLTPHLAWFAERTLQNLQTAVKCTVERWCVGDTINPVDCRNTRS</sequence>
<protein>
    <recommendedName>
        <fullName evidence="9">Glycerate dehydrogenase</fullName>
    </recommendedName>
</protein>
<dbReference type="EMBL" id="JNOM01000066">
    <property type="protein sequence ID" value="KNG87911.1"/>
    <property type="molecule type" value="Genomic_DNA"/>
</dbReference>
<evidence type="ECO:0000256" key="2">
    <source>
        <dbReference type="ARBA" id="ARBA00023002"/>
    </source>
</evidence>
<dbReference type="GO" id="GO:0016616">
    <property type="term" value="F:oxidoreductase activity, acting on the CH-OH group of donors, NAD or NADP as acceptor"/>
    <property type="evidence" value="ECO:0007669"/>
    <property type="project" value="InterPro"/>
</dbReference>
<dbReference type="InterPro" id="IPR006140">
    <property type="entry name" value="D-isomer_DH_NAD-bd"/>
</dbReference>
<evidence type="ECO:0000256" key="4">
    <source>
        <dbReference type="RuleBase" id="RU003719"/>
    </source>
</evidence>
<evidence type="ECO:0000259" key="5">
    <source>
        <dbReference type="Pfam" id="PF00389"/>
    </source>
</evidence>
<organism evidence="7 8">
    <name type="scientific">Aspergillus nomiae NRRL (strain ATCC 15546 / NRRL 13137 / CBS 260.88 / M93)</name>
    <dbReference type="NCBI Taxonomy" id="1509407"/>
    <lineage>
        <taxon>Eukaryota</taxon>
        <taxon>Fungi</taxon>
        <taxon>Dikarya</taxon>
        <taxon>Ascomycota</taxon>
        <taxon>Pezizomycotina</taxon>
        <taxon>Eurotiomycetes</taxon>
        <taxon>Eurotiomycetidae</taxon>
        <taxon>Eurotiales</taxon>
        <taxon>Aspergillaceae</taxon>
        <taxon>Aspergillus</taxon>
        <taxon>Aspergillus subgen. Circumdati</taxon>
    </lineage>
</organism>
<dbReference type="GO" id="GO:0051287">
    <property type="term" value="F:NAD binding"/>
    <property type="evidence" value="ECO:0007669"/>
    <property type="project" value="InterPro"/>
</dbReference>
<evidence type="ECO:0000259" key="6">
    <source>
        <dbReference type="Pfam" id="PF02826"/>
    </source>
</evidence>
<evidence type="ECO:0000313" key="7">
    <source>
        <dbReference type="EMBL" id="KNG87911.1"/>
    </source>
</evidence>
<keyword evidence="8" id="KW-1185">Reference proteome</keyword>
<comment type="caution">
    <text evidence="7">The sequence shown here is derived from an EMBL/GenBank/DDBJ whole genome shotgun (WGS) entry which is preliminary data.</text>
</comment>
<dbReference type="InterPro" id="IPR006139">
    <property type="entry name" value="D-isomer_2_OHA_DH_cat_dom"/>
</dbReference>
<dbReference type="PANTHER" id="PTHR43761">
    <property type="entry name" value="D-ISOMER SPECIFIC 2-HYDROXYACID DEHYDROGENASE FAMILY PROTEIN (AFU_ORTHOLOGUE AFUA_1G13630)"/>
    <property type="match status" value="1"/>
</dbReference>
<reference evidence="7 8" key="1">
    <citation type="submission" date="2014-06" db="EMBL/GenBank/DDBJ databases">
        <title>The Genome of the Aflatoxigenic Filamentous Fungus Aspergillus nomius.</title>
        <authorList>
            <person name="Moore M.G."/>
            <person name="Shannon B.M."/>
            <person name="Brian M.M."/>
        </authorList>
    </citation>
    <scope>NUCLEOTIDE SEQUENCE [LARGE SCALE GENOMIC DNA]</scope>
    <source>
        <strain evidence="7 8">NRRL 13137</strain>
    </source>
</reference>
<name>A0A0L1J7X9_ASPN3</name>
<feature type="domain" description="D-isomer specific 2-hydroxyacid dehydrogenase NAD-binding" evidence="6">
    <location>
        <begin position="163"/>
        <end position="307"/>
    </location>
</feature>
<evidence type="ECO:0000313" key="8">
    <source>
        <dbReference type="Proteomes" id="UP000037505"/>
    </source>
</evidence>
<evidence type="ECO:0000256" key="3">
    <source>
        <dbReference type="ARBA" id="ARBA00023027"/>
    </source>
</evidence>
<accession>A0A0L1J7X9</accession>
<dbReference type="CDD" id="cd05198">
    <property type="entry name" value="formate_dh_like"/>
    <property type="match status" value="1"/>
</dbReference>
<comment type="similarity">
    <text evidence="1 4">Belongs to the D-isomer specific 2-hydroxyacid dehydrogenase family.</text>
</comment>
<dbReference type="SUPFAM" id="SSF51735">
    <property type="entry name" value="NAD(P)-binding Rossmann-fold domains"/>
    <property type="match status" value="1"/>
</dbReference>
<dbReference type="GeneID" id="26805208"/>
<evidence type="ECO:0008006" key="9">
    <source>
        <dbReference type="Google" id="ProtNLM"/>
    </source>
</evidence>
<dbReference type="Pfam" id="PF02826">
    <property type="entry name" value="2-Hacid_dh_C"/>
    <property type="match status" value="1"/>
</dbReference>